<feature type="domain" description="Reverse transcriptase/retrotransposon-derived protein RNase H-like" evidence="2">
    <location>
        <begin position="124"/>
        <end position="170"/>
    </location>
</feature>
<dbReference type="Proteomes" id="UP000050525">
    <property type="component" value="Unassembled WGS sequence"/>
</dbReference>
<evidence type="ECO:0000256" key="1">
    <source>
        <dbReference type="SAM" id="MobiDB-lite"/>
    </source>
</evidence>
<name>A0A151P324_ALLMI</name>
<dbReference type="InterPro" id="IPR041577">
    <property type="entry name" value="RT_RNaseH_2"/>
</dbReference>
<dbReference type="AlphaFoldDB" id="A0A151P324"/>
<proteinExistence type="predicted"/>
<evidence type="ECO:0000259" key="2">
    <source>
        <dbReference type="Pfam" id="PF17919"/>
    </source>
</evidence>
<dbReference type="SUPFAM" id="SSF56672">
    <property type="entry name" value="DNA/RNA polymerases"/>
    <property type="match status" value="1"/>
</dbReference>
<gene>
    <name evidence="3" type="ORF">Y1Q_0017470</name>
</gene>
<dbReference type="InterPro" id="IPR043502">
    <property type="entry name" value="DNA/RNA_pol_sf"/>
</dbReference>
<accession>A0A151P324</accession>
<evidence type="ECO:0000313" key="3">
    <source>
        <dbReference type="EMBL" id="KYO43135.1"/>
    </source>
</evidence>
<reference evidence="3 4" key="1">
    <citation type="journal article" date="2012" name="Genome Biol.">
        <title>Sequencing three crocodilian genomes to illuminate the evolution of archosaurs and amniotes.</title>
        <authorList>
            <person name="St John J.A."/>
            <person name="Braun E.L."/>
            <person name="Isberg S.R."/>
            <person name="Miles L.G."/>
            <person name="Chong A.Y."/>
            <person name="Gongora J."/>
            <person name="Dalzell P."/>
            <person name="Moran C."/>
            <person name="Bed'hom B."/>
            <person name="Abzhanov A."/>
            <person name="Burgess S.C."/>
            <person name="Cooksey A.M."/>
            <person name="Castoe T.A."/>
            <person name="Crawford N.G."/>
            <person name="Densmore L.D."/>
            <person name="Drew J.C."/>
            <person name="Edwards S.V."/>
            <person name="Faircloth B.C."/>
            <person name="Fujita M.K."/>
            <person name="Greenwold M.J."/>
            <person name="Hoffmann F.G."/>
            <person name="Howard J.M."/>
            <person name="Iguchi T."/>
            <person name="Janes D.E."/>
            <person name="Khan S.Y."/>
            <person name="Kohno S."/>
            <person name="de Koning A.J."/>
            <person name="Lance S.L."/>
            <person name="McCarthy F.M."/>
            <person name="McCormack J.E."/>
            <person name="Merchant M.E."/>
            <person name="Peterson D.G."/>
            <person name="Pollock D.D."/>
            <person name="Pourmand N."/>
            <person name="Raney B.J."/>
            <person name="Roessler K.A."/>
            <person name="Sanford J.R."/>
            <person name="Sawyer R.H."/>
            <person name="Schmidt C.J."/>
            <person name="Triplett E.W."/>
            <person name="Tuberville T.D."/>
            <person name="Venegas-Anaya M."/>
            <person name="Howard J.T."/>
            <person name="Jarvis E.D."/>
            <person name="Guillette L.J.Jr."/>
            <person name="Glenn T.C."/>
            <person name="Green R.E."/>
            <person name="Ray D.A."/>
        </authorList>
    </citation>
    <scope>NUCLEOTIDE SEQUENCE [LARGE SCALE GENOMIC DNA]</scope>
    <source>
        <strain evidence="3">KSC_2009_1</strain>
    </source>
</reference>
<sequence length="170" mass="19194">MPRQISDFHVKKTEKEKVEHKIKQLVKISNNNQYAMVITVYTPTPGNEEVPKEQFYCTLDIVLTAALKEDKLVLMGNGPEEGDGEDGRPSPNRKRVVTTSKAQNAGFAPLTEVLKGWRAGPIKWTAKMMRNFELLKKAFCEDIMIYTSDFCKPFILQTDVLETTIGAVLT</sequence>
<dbReference type="Pfam" id="PF17919">
    <property type="entry name" value="RT_RNaseH_2"/>
    <property type="match status" value="1"/>
</dbReference>
<keyword evidence="4" id="KW-1185">Reference proteome</keyword>
<feature type="region of interest" description="Disordered" evidence="1">
    <location>
        <begin position="75"/>
        <end position="99"/>
    </location>
</feature>
<organism evidence="3 4">
    <name type="scientific">Alligator mississippiensis</name>
    <name type="common">American alligator</name>
    <dbReference type="NCBI Taxonomy" id="8496"/>
    <lineage>
        <taxon>Eukaryota</taxon>
        <taxon>Metazoa</taxon>
        <taxon>Chordata</taxon>
        <taxon>Craniata</taxon>
        <taxon>Vertebrata</taxon>
        <taxon>Euteleostomi</taxon>
        <taxon>Archelosauria</taxon>
        <taxon>Archosauria</taxon>
        <taxon>Crocodylia</taxon>
        <taxon>Alligatoridae</taxon>
        <taxon>Alligatorinae</taxon>
        <taxon>Alligator</taxon>
    </lineage>
</organism>
<protein>
    <recommendedName>
        <fullName evidence="2">Reverse transcriptase/retrotransposon-derived protein RNase H-like domain-containing protein</fullName>
    </recommendedName>
</protein>
<comment type="caution">
    <text evidence="3">The sequence shown here is derived from an EMBL/GenBank/DDBJ whole genome shotgun (WGS) entry which is preliminary data.</text>
</comment>
<evidence type="ECO:0000313" key="4">
    <source>
        <dbReference type="Proteomes" id="UP000050525"/>
    </source>
</evidence>
<dbReference type="EMBL" id="AKHW03001210">
    <property type="protein sequence ID" value="KYO43135.1"/>
    <property type="molecule type" value="Genomic_DNA"/>
</dbReference>